<dbReference type="InterPro" id="IPR011250">
    <property type="entry name" value="OMP/PagP_B-barrel"/>
</dbReference>
<sequence>MTAQESFGGLTIACALFLGSMGSMADAADLSPQPPCRCASKHEGLAKLESGLAAIGGGTTGYVEGHLHKSESKLENGELKGAGWALRGTVHTGLPDGWNIQLDGAYHEGKIDDLRLTSFSGTLHAYQRHPDRYALGAFLQGSKAKARLSSLLAPPSAEQKLTDTVGGLEGAYFLDNMTLIGKVGFGKSSLAGLDADHLLAEAGIRYYYNDNIRFDLEGGIDRLSSDEARYDVTSLSALANYRFDERPFSVFAGYRHETAKVKTHATSDKVRTGTLMAGARFHFGSGSLKEEERHGPLW</sequence>
<reference evidence="2 3" key="1">
    <citation type="submission" date="2018-07" db="EMBL/GenBank/DDBJ databases">
        <title>Genome sequence of Nitratireductor thuwali#1536.</title>
        <authorList>
            <person name="Michoud G."/>
            <person name="Merlino G."/>
            <person name="Sefrji F.O."/>
            <person name="Daffonchio D."/>
        </authorList>
    </citation>
    <scope>NUCLEOTIDE SEQUENCE [LARGE SCALE GENOMIC DNA]</scope>
    <source>
        <strain evidence="3">Nit1536</strain>
    </source>
</reference>
<keyword evidence="3" id="KW-1185">Reference proteome</keyword>
<gene>
    <name evidence="2" type="ORF">NTH_03433</name>
</gene>
<feature type="signal peptide" evidence="1">
    <location>
        <begin position="1"/>
        <end position="25"/>
    </location>
</feature>
<protein>
    <recommendedName>
        <fullName evidence="4">Outer membrane protein beta-barrel domain-containing protein</fullName>
    </recommendedName>
</protein>
<feature type="chain" id="PRO_5046447146" description="Outer membrane protein beta-barrel domain-containing protein" evidence="1">
    <location>
        <begin position="26"/>
        <end position="298"/>
    </location>
</feature>
<evidence type="ECO:0000313" key="2">
    <source>
        <dbReference type="EMBL" id="UUP18947.1"/>
    </source>
</evidence>
<dbReference type="EMBL" id="CP030941">
    <property type="protein sequence ID" value="UUP18947.1"/>
    <property type="molecule type" value="Genomic_DNA"/>
</dbReference>
<evidence type="ECO:0000256" key="1">
    <source>
        <dbReference type="SAM" id="SignalP"/>
    </source>
</evidence>
<accession>A0ABY5MNE7</accession>
<organism evidence="2 3">
    <name type="scientific">Nitratireductor thuwali</name>
    <dbReference type="NCBI Taxonomy" id="2267699"/>
    <lineage>
        <taxon>Bacteria</taxon>
        <taxon>Pseudomonadati</taxon>
        <taxon>Pseudomonadota</taxon>
        <taxon>Alphaproteobacteria</taxon>
        <taxon>Hyphomicrobiales</taxon>
        <taxon>Phyllobacteriaceae</taxon>
        <taxon>Nitratireductor</taxon>
    </lineage>
</organism>
<evidence type="ECO:0000313" key="3">
    <source>
        <dbReference type="Proteomes" id="UP001342418"/>
    </source>
</evidence>
<dbReference type="Proteomes" id="UP001342418">
    <property type="component" value="Chromosome"/>
</dbReference>
<proteinExistence type="predicted"/>
<evidence type="ECO:0008006" key="4">
    <source>
        <dbReference type="Google" id="ProtNLM"/>
    </source>
</evidence>
<dbReference type="SUPFAM" id="SSF56925">
    <property type="entry name" value="OMPA-like"/>
    <property type="match status" value="1"/>
</dbReference>
<name>A0ABY5MNE7_9HYPH</name>
<keyword evidence="1" id="KW-0732">Signal</keyword>